<evidence type="ECO:0000256" key="1">
    <source>
        <dbReference type="PROSITE-ProRule" id="PRU00169"/>
    </source>
</evidence>
<name>A0ABQ2NNT3_9FLAO</name>
<dbReference type="Proteomes" id="UP000620064">
    <property type="component" value="Unassembled WGS sequence"/>
</dbReference>
<dbReference type="SUPFAM" id="SSF52172">
    <property type="entry name" value="CheY-like"/>
    <property type="match status" value="1"/>
</dbReference>
<dbReference type="InterPro" id="IPR001789">
    <property type="entry name" value="Sig_transdc_resp-reg_receiver"/>
</dbReference>
<proteinExistence type="predicted"/>
<organism evidence="3 4">
    <name type="scientific">Cloacibacterium rupense</name>
    <dbReference type="NCBI Taxonomy" id="517423"/>
    <lineage>
        <taxon>Bacteria</taxon>
        <taxon>Pseudomonadati</taxon>
        <taxon>Bacteroidota</taxon>
        <taxon>Flavobacteriia</taxon>
        <taxon>Flavobacteriales</taxon>
        <taxon>Weeksellaceae</taxon>
    </lineage>
</organism>
<dbReference type="EMBL" id="BMLV01000002">
    <property type="protein sequence ID" value="GGP03763.1"/>
    <property type="molecule type" value="Genomic_DNA"/>
</dbReference>
<evidence type="ECO:0000313" key="3">
    <source>
        <dbReference type="EMBL" id="GGP03763.1"/>
    </source>
</evidence>
<feature type="domain" description="Response regulatory" evidence="2">
    <location>
        <begin position="4"/>
        <end position="132"/>
    </location>
</feature>
<dbReference type="PROSITE" id="PS50110">
    <property type="entry name" value="RESPONSE_REGULATORY"/>
    <property type="match status" value="1"/>
</dbReference>
<keyword evidence="4" id="KW-1185">Reference proteome</keyword>
<dbReference type="InterPro" id="IPR011006">
    <property type="entry name" value="CheY-like_superfamily"/>
</dbReference>
<evidence type="ECO:0000259" key="2">
    <source>
        <dbReference type="PROSITE" id="PS50110"/>
    </source>
</evidence>
<feature type="modified residue" description="4-aspartylphosphate" evidence="1">
    <location>
        <position position="59"/>
    </location>
</feature>
<accession>A0ABQ2NNT3</accession>
<comment type="caution">
    <text evidence="3">The sequence shown here is derived from an EMBL/GenBank/DDBJ whole genome shotgun (WGS) entry which is preliminary data.</text>
</comment>
<evidence type="ECO:0000313" key="4">
    <source>
        <dbReference type="Proteomes" id="UP000620064"/>
    </source>
</evidence>
<protein>
    <recommendedName>
        <fullName evidence="2">Response regulatory domain-containing protein</fullName>
    </recommendedName>
</protein>
<dbReference type="RefSeq" id="WP_188617300.1">
    <property type="nucleotide sequence ID" value="NZ_BMLV01000002.1"/>
</dbReference>
<sequence>MFRKVLIAEDYETYNLGVIKTLEELKITQYDFVNYCDDALAKIKKSIFENDPYDLLITDLSFEEDYLEQNIKSGRHLILAAREIAPELRVVVFSIENKPKSIEDLFKIYNVNAFVSKGRNDAKELKKAITTVAEKGYYLPEEIRFSIKKNSIEFSDYDITLITMLSKGYRQQEIEEHFKKNDIKPYGLSSLEKKLNDMRESLNAKNNIELIVKCKDLGII</sequence>
<keyword evidence="1" id="KW-0597">Phosphoprotein</keyword>
<dbReference type="Gene3D" id="3.40.50.2300">
    <property type="match status" value="1"/>
</dbReference>
<gene>
    <name evidence="3" type="ORF">GCM10010992_13390</name>
</gene>
<reference evidence="4" key="1">
    <citation type="journal article" date="2019" name="Int. J. Syst. Evol. Microbiol.">
        <title>The Global Catalogue of Microorganisms (GCM) 10K type strain sequencing project: providing services to taxonomists for standard genome sequencing and annotation.</title>
        <authorList>
            <consortium name="The Broad Institute Genomics Platform"/>
            <consortium name="The Broad Institute Genome Sequencing Center for Infectious Disease"/>
            <person name="Wu L."/>
            <person name="Ma J."/>
        </authorList>
    </citation>
    <scope>NUCLEOTIDE SEQUENCE [LARGE SCALE GENOMIC DNA]</scope>
    <source>
        <strain evidence="4">CGMCC 1.7656</strain>
    </source>
</reference>